<evidence type="ECO:0000256" key="1">
    <source>
        <dbReference type="ARBA" id="ARBA00022491"/>
    </source>
</evidence>
<keyword evidence="1" id="KW-0678">Repressor</keyword>
<proteinExistence type="predicted"/>
<sequence length="170" mass="19401">MTIPNFNYIIEPISAQHNRDDFSCGIEALDYYLKKQAKQDVRRFLTAVFVLYDSEKQHIAGYYTLAATAIQLTDLPDFLIRKLPKYPLLPATLLGRLAIDKNYQNQGLGTFLLFDALARSKNNEVASMAVVVDAKNDQAKAFYEYHQFIPFSSQPLKLYLPMATILEMLP</sequence>
<dbReference type="Gene3D" id="3.40.630.30">
    <property type="match status" value="1"/>
</dbReference>
<organism evidence="7 8">
    <name type="scientific">Sphaerospermopsis reniformis</name>
    <dbReference type="NCBI Taxonomy" id="531300"/>
    <lineage>
        <taxon>Bacteria</taxon>
        <taxon>Bacillati</taxon>
        <taxon>Cyanobacteriota</taxon>
        <taxon>Cyanophyceae</taxon>
        <taxon>Nostocales</taxon>
        <taxon>Aphanizomenonaceae</taxon>
        <taxon>Sphaerospermopsis</taxon>
    </lineage>
</organism>
<reference evidence="8" key="1">
    <citation type="submission" date="2019-02" db="EMBL/GenBank/DDBJ databases">
        <title>Draft genome sequence of Sphaerospermopsis reniformis NIES-1949.</title>
        <authorList>
            <person name="Yamaguchi H."/>
            <person name="Suzuki S."/>
            <person name="Kawachi M."/>
        </authorList>
    </citation>
    <scope>NUCLEOTIDE SEQUENCE [LARGE SCALE GENOMIC DNA]</scope>
    <source>
        <strain evidence="8">NIES-1949</strain>
    </source>
</reference>
<dbReference type="Pfam" id="PF13673">
    <property type="entry name" value="Acetyltransf_10"/>
    <property type="match status" value="1"/>
</dbReference>
<dbReference type="PROSITE" id="PS51186">
    <property type="entry name" value="GNAT"/>
    <property type="match status" value="1"/>
</dbReference>
<dbReference type="RefSeq" id="WP_096571273.1">
    <property type="nucleotide sequence ID" value="NZ_BJCE01000023.1"/>
</dbReference>
<dbReference type="PANTHER" id="PTHR36449:SF1">
    <property type="entry name" value="ACETYLTRANSFERASE"/>
    <property type="match status" value="1"/>
</dbReference>
<protein>
    <recommendedName>
        <fullName evidence="6">N-acetyltransferase domain-containing protein</fullName>
    </recommendedName>
</protein>
<evidence type="ECO:0000256" key="4">
    <source>
        <dbReference type="ARBA" id="ARBA00023315"/>
    </source>
</evidence>
<keyword evidence="8" id="KW-1185">Reference proteome</keyword>
<keyword evidence="4" id="KW-0012">Acyltransferase</keyword>
<evidence type="ECO:0000256" key="3">
    <source>
        <dbReference type="ARBA" id="ARBA00022679"/>
    </source>
</evidence>
<dbReference type="InterPro" id="IPR016181">
    <property type="entry name" value="Acyl_CoA_acyltransferase"/>
</dbReference>
<dbReference type="PANTHER" id="PTHR36449">
    <property type="entry name" value="ACETYLTRANSFERASE-RELATED"/>
    <property type="match status" value="1"/>
</dbReference>
<feature type="domain" description="N-acetyltransferase" evidence="6">
    <location>
        <begin position="8"/>
        <end position="170"/>
    </location>
</feature>
<name>A0A479ZX05_9CYAN</name>
<comment type="catalytic activity">
    <reaction evidence="5">
        <text>glycyl-tRNA(Gly) + acetyl-CoA = N-acetylglycyl-tRNA(Gly) + CoA + H(+)</text>
        <dbReference type="Rhea" id="RHEA:81867"/>
        <dbReference type="Rhea" id="RHEA-COMP:9683"/>
        <dbReference type="Rhea" id="RHEA-COMP:19766"/>
        <dbReference type="ChEBI" id="CHEBI:15378"/>
        <dbReference type="ChEBI" id="CHEBI:57287"/>
        <dbReference type="ChEBI" id="CHEBI:57288"/>
        <dbReference type="ChEBI" id="CHEBI:78522"/>
        <dbReference type="ChEBI" id="CHEBI:232036"/>
    </reaction>
</comment>
<evidence type="ECO:0000256" key="2">
    <source>
        <dbReference type="ARBA" id="ARBA00022649"/>
    </source>
</evidence>
<keyword evidence="2" id="KW-1277">Toxin-antitoxin system</keyword>
<dbReference type="AlphaFoldDB" id="A0A479ZX05"/>
<dbReference type="SUPFAM" id="SSF55729">
    <property type="entry name" value="Acyl-CoA N-acyltransferases (Nat)"/>
    <property type="match status" value="1"/>
</dbReference>
<dbReference type="GO" id="GO:0016747">
    <property type="term" value="F:acyltransferase activity, transferring groups other than amino-acyl groups"/>
    <property type="evidence" value="ECO:0007669"/>
    <property type="project" value="InterPro"/>
</dbReference>
<evidence type="ECO:0000256" key="5">
    <source>
        <dbReference type="ARBA" id="ARBA00049880"/>
    </source>
</evidence>
<comment type="caution">
    <text evidence="7">The sequence shown here is derived from an EMBL/GenBank/DDBJ whole genome shotgun (WGS) entry which is preliminary data.</text>
</comment>
<evidence type="ECO:0000313" key="8">
    <source>
        <dbReference type="Proteomes" id="UP000300142"/>
    </source>
</evidence>
<dbReference type="EMBL" id="BJCE01000023">
    <property type="protein sequence ID" value="GCL35973.1"/>
    <property type="molecule type" value="Genomic_DNA"/>
</dbReference>
<dbReference type="CDD" id="cd04301">
    <property type="entry name" value="NAT_SF"/>
    <property type="match status" value="1"/>
</dbReference>
<evidence type="ECO:0000259" key="6">
    <source>
        <dbReference type="PROSITE" id="PS51186"/>
    </source>
</evidence>
<dbReference type="InterPro" id="IPR000182">
    <property type="entry name" value="GNAT_dom"/>
</dbReference>
<keyword evidence="3" id="KW-0808">Transferase</keyword>
<dbReference type="Proteomes" id="UP000300142">
    <property type="component" value="Unassembled WGS sequence"/>
</dbReference>
<gene>
    <name evidence="7" type="ORF">SR1949_10730</name>
</gene>
<accession>A0A479ZX05</accession>
<evidence type="ECO:0000313" key="7">
    <source>
        <dbReference type="EMBL" id="GCL35973.1"/>
    </source>
</evidence>